<evidence type="ECO:0000313" key="2">
    <source>
        <dbReference type="Proteomes" id="UP000076858"/>
    </source>
</evidence>
<sequence length="84" mass="9850">MCAVWDGEWRHKAKTVKKVHHYFGVNCPKNSANEIWGSQSRKLCIVSQYEILGVINPKFVGYYRYGMKKKISLSRDFNTRCFDS</sequence>
<keyword evidence="2" id="KW-1185">Reference proteome</keyword>
<dbReference type="AlphaFoldDB" id="A0A162D5E6"/>
<dbReference type="EMBL" id="LRGB01002554">
    <property type="protein sequence ID" value="KZS07164.1"/>
    <property type="molecule type" value="Genomic_DNA"/>
</dbReference>
<reference evidence="1 2" key="1">
    <citation type="submission" date="2016-03" db="EMBL/GenBank/DDBJ databases">
        <title>EvidentialGene: Evidence-directed Construction of Genes on Genomes.</title>
        <authorList>
            <person name="Gilbert D.G."/>
            <person name="Choi J.-H."/>
            <person name="Mockaitis K."/>
            <person name="Colbourne J."/>
            <person name="Pfrender M."/>
        </authorList>
    </citation>
    <scope>NUCLEOTIDE SEQUENCE [LARGE SCALE GENOMIC DNA]</scope>
    <source>
        <strain evidence="1 2">Xinb3</strain>
        <tissue evidence="1">Complete organism</tissue>
    </source>
</reference>
<gene>
    <name evidence="1" type="ORF">APZ42_029192</name>
</gene>
<proteinExistence type="predicted"/>
<comment type="caution">
    <text evidence="1">The sequence shown here is derived from an EMBL/GenBank/DDBJ whole genome shotgun (WGS) entry which is preliminary data.</text>
</comment>
<organism evidence="1 2">
    <name type="scientific">Daphnia magna</name>
    <dbReference type="NCBI Taxonomy" id="35525"/>
    <lineage>
        <taxon>Eukaryota</taxon>
        <taxon>Metazoa</taxon>
        <taxon>Ecdysozoa</taxon>
        <taxon>Arthropoda</taxon>
        <taxon>Crustacea</taxon>
        <taxon>Branchiopoda</taxon>
        <taxon>Diplostraca</taxon>
        <taxon>Cladocera</taxon>
        <taxon>Anomopoda</taxon>
        <taxon>Daphniidae</taxon>
        <taxon>Daphnia</taxon>
    </lineage>
</organism>
<evidence type="ECO:0000313" key="1">
    <source>
        <dbReference type="EMBL" id="KZS07164.1"/>
    </source>
</evidence>
<name>A0A162D5E6_9CRUS</name>
<protein>
    <submittedName>
        <fullName evidence="1">Uncharacterized protein</fullName>
    </submittedName>
</protein>
<accession>A0A162D5E6</accession>
<dbReference type="Proteomes" id="UP000076858">
    <property type="component" value="Unassembled WGS sequence"/>
</dbReference>